<accession>A0ABT9SZP0</accession>
<gene>
    <name evidence="1" type="ORF">J2T07_002661</name>
</gene>
<keyword evidence="2" id="KW-1185">Reference proteome</keyword>
<proteinExistence type="predicted"/>
<evidence type="ECO:0000313" key="2">
    <source>
        <dbReference type="Proteomes" id="UP001237737"/>
    </source>
</evidence>
<comment type="caution">
    <text evidence="1">The sequence shown here is derived from an EMBL/GenBank/DDBJ whole genome shotgun (WGS) entry which is preliminary data.</text>
</comment>
<reference evidence="1 2" key="1">
    <citation type="submission" date="2023-07" db="EMBL/GenBank/DDBJ databases">
        <title>Sorghum-associated microbial communities from plants grown in Nebraska, USA.</title>
        <authorList>
            <person name="Schachtman D."/>
        </authorList>
    </citation>
    <scope>NUCLEOTIDE SEQUENCE [LARGE SCALE GENOMIC DNA]</scope>
    <source>
        <strain evidence="1 2">CC60</strain>
    </source>
</reference>
<dbReference type="Proteomes" id="UP001237737">
    <property type="component" value="Unassembled WGS sequence"/>
</dbReference>
<sequence length="277" mass="31154">MSLYKEFSVRLRLLIKKNPELITTTLSNIFTMRLIGNKTHGDLAEVAIAEFINQYMYDFSSLHVGKDLYRAKSNEEDVTITNDITNESFPLSLKAYGDGPLQLSTDKNFRMFPALKEIGPLIQGDAIDALWRSEVFSGFGSLNVLPLIYDEKKNRCNILVFDHERAQQSVSRIVLEDQGKGRLHPVYRFYDSGGGYICEVRYGGATANALQRGLWTHTRNGLKYFDSVTDGWIGYAHNTVLVKLFSHALLATTAGHERALGELRADIEAQKIGGNLR</sequence>
<dbReference type="EMBL" id="JAUSSK010000003">
    <property type="protein sequence ID" value="MDQ0010471.1"/>
    <property type="molecule type" value="Genomic_DNA"/>
</dbReference>
<name>A0ABT9SZP0_9GAMM</name>
<evidence type="ECO:0000313" key="1">
    <source>
        <dbReference type="EMBL" id="MDQ0010471.1"/>
    </source>
</evidence>
<evidence type="ECO:0008006" key="3">
    <source>
        <dbReference type="Google" id="ProtNLM"/>
    </source>
</evidence>
<dbReference type="RefSeq" id="WP_306850560.1">
    <property type="nucleotide sequence ID" value="NZ_JAUSSK010000003.1"/>
</dbReference>
<protein>
    <recommendedName>
        <fullName evidence="3">SspI</fullName>
    </recommendedName>
</protein>
<organism evidence="1 2">
    <name type="scientific">Luteibacter jiangsuensis</name>
    <dbReference type="NCBI Taxonomy" id="637577"/>
    <lineage>
        <taxon>Bacteria</taxon>
        <taxon>Pseudomonadati</taxon>
        <taxon>Pseudomonadota</taxon>
        <taxon>Gammaproteobacteria</taxon>
        <taxon>Lysobacterales</taxon>
        <taxon>Rhodanobacteraceae</taxon>
        <taxon>Luteibacter</taxon>
    </lineage>
</organism>